<feature type="region of interest" description="Disordered" evidence="10">
    <location>
        <begin position="331"/>
        <end position="425"/>
    </location>
</feature>
<evidence type="ECO:0000256" key="7">
    <source>
        <dbReference type="ARBA" id="ARBA00023163"/>
    </source>
</evidence>
<evidence type="ECO:0000256" key="10">
    <source>
        <dbReference type="SAM" id="MobiDB-lite"/>
    </source>
</evidence>
<dbReference type="InterPro" id="IPR001628">
    <property type="entry name" value="Znf_hrmn_rcpt"/>
</dbReference>
<dbReference type="PROSITE" id="PS51843">
    <property type="entry name" value="NR_LBD"/>
    <property type="match status" value="1"/>
</dbReference>
<accession>A0A2T7PAF2</accession>
<dbReference type="EMBL" id="PZQS01000005">
    <property type="protein sequence ID" value="PVD30397.1"/>
    <property type="molecule type" value="Genomic_DNA"/>
</dbReference>
<dbReference type="SMART" id="SM00430">
    <property type="entry name" value="HOLI"/>
    <property type="match status" value="1"/>
</dbReference>
<keyword evidence="14" id="KW-1185">Reference proteome</keyword>
<dbReference type="PANTHER" id="PTHR24082:SF283">
    <property type="entry name" value="NUCLEAR HORMONE RECEPTOR HR96"/>
    <property type="match status" value="1"/>
</dbReference>
<dbReference type="Gene3D" id="1.10.565.10">
    <property type="entry name" value="Retinoid X Receptor"/>
    <property type="match status" value="1"/>
</dbReference>
<dbReference type="Pfam" id="PF00104">
    <property type="entry name" value="Hormone_recep"/>
    <property type="match status" value="1"/>
</dbReference>
<evidence type="ECO:0000259" key="12">
    <source>
        <dbReference type="PROSITE" id="PS51843"/>
    </source>
</evidence>
<organism evidence="13 14">
    <name type="scientific">Pomacea canaliculata</name>
    <name type="common">Golden apple snail</name>
    <dbReference type="NCBI Taxonomy" id="400727"/>
    <lineage>
        <taxon>Eukaryota</taxon>
        <taxon>Metazoa</taxon>
        <taxon>Spiralia</taxon>
        <taxon>Lophotrochozoa</taxon>
        <taxon>Mollusca</taxon>
        <taxon>Gastropoda</taxon>
        <taxon>Caenogastropoda</taxon>
        <taxon>Architaenioglossa</taxon>
        <taxon>Ampullarioidea</taxon>
        <taxon>Ampullariidae</taxon>
        <taxon>Pomacea</taxon>
    </lineage>
</organism>
<gene>
    <name evidence="13" type="ORF">C0Q70_09663</name>
</gene>
<keyword evidence="7" id="KW-0804">Transcription</keyword>
<dbReference type="GO" id="GO:0000122">
    <property type="term" value="P:negative regulation of transcription by RNA polymerase II"/>
    <property type="evidence" value="ECO:0007669"/>
    <property type="project" value="TreeGrafter"/>
</dbReference>
<dbReference type="Pfam" id="PF00105">
    <property type="entry name" value="zf-C4"/>
    <property type="match status" value="1"/>
</dbReference>
<dbReference type="InterPro" id="IPR001728">
    <property type="entry name" value="ThyrH_rcpt"/>
</dbReference>
<keyword evidence="5" id="KW-0805">Transcription regulation</keyword>
<feature type="domain" description="Nuclear receptor" evidence="11">
    <location>
        <begin position="1"/>
        <end position="42"/>
    </location>
</feature>
<evidence type="ECO:0000256" key="2">
    <source>
        <dbReference type="ARBA" id="ARBA00022723"/>
    </source>
</evidence>
<keyword evidence="9" id="KW-0539">Nucleus</keyword>
<dbReference type="InterPro" id="IPR035500">
    <property type="entry name" value="NHR-like_dom_sf"/>
</dbReference>
<dbReference type="Proteomes" id="UP000245119">
    <property type="component" value="Linkage Group LG5"/>
</dbReference>
<proteinExistence type="inferred from homology"/>
<dbReference type="GO" id="GO:0045944">
    <property type="term" value="P:positive regulation of transcription by RNA polymerase II"/>
    <property type="evidence" value="ECO:0007669"/>
    <property type="project" value="TreeGrafter"/>
</dbReference>
<keyword evidence="6" id="KW-0238">DNA-binding</keyword>
<feature type="domain" description="NR LBD" evidence="12">
    <location>
        <begin position="97"/>
        <end position="332"/>
    </location>
</feature>
<dbReference type="PRINTS" id="PR00398">
    <property type="entry name" value="STRDHORMONER"/>
</dbReference>
<evidence type="ECO:0000313" key="14">
    <source>
        <dbReference type="Proteomes" id="UP000245119"/>
    </source>
</evidence>
<evidence type="ECO:0008006" key="15">
    <source>
        <dbReference type="Google" id="ProtNLM"/>
    </source>
</evidence>
<comment type="caution">
    <text evidence="13">The sequence shown here is derived from an EMBL/GenBank/DDBJ whole genome shotgun (WGS) entry which is preliminary data.</text>
</comment>
<sequence>MEYFKCPYEEKCKMDVSNRRFCKRCRLRKCFEIGMRKEYILTEEEKMRKRMRIEENRSRLKQPAPSFDRRFRDVEKTKMQSGDVSSSQVRLRPLEPEEDAAISEVVSAYHQSLEICVESDISRERPSMTDLVNIAEISVRRVIDMSKKIKSFKALSQADQIGLLKGGSIELLIIRSVINFDKDKQQFLDPYDKEKYAMTTDQLKIATDAASMPGMGLFEDHMKFVRSLALDLHADETVLILLLMIALYSPDRPAITDKQYIADEQERYALLLLRYLESKHPPHVVRVLYPKLLMKLVDIRNLNEEHSQVLLRINPEGLQPLMKEVLEHNLDKNDKRPSKTSHGSGGGGGGGGGGTMEGAGSPTHAGPVTSPLPHSPPVAPALPSSTPHLSPPHIPHVGPHPHVLPQPHLLPHPALVNTAMPPNPQ</sequence>
<dbReference type="OrthoDB" id="6352325at2759"/>
<dbReference type="InterPro" id="IPR000536">
    <property type="entry name" value="Nucl_hrmn_rcpt_lig-bd"/>
</dbReference>
<keyword evidence="2" id="KW-0479">Metal-binding</keyword>
<dbReference type="PROSITE" id="PS51030">
    <property type="entry name" value="NUCLEAR_REC_DBD_2"/>
    <property type="match status" value="1"/>
</dbReference>
<dbReference type="SUPFAM" id="SSF48508">
    <property type="entry name" value="Nuclear receptor ligand-binding domain"/>
    <property type="match status" value="1"/>
</dbReference>
<dbReference type="GO" id="GO:0004879">
    <property type="term" value="F:nuclear receptor activity"/>
    <property type="evidence" value="ECO:0007669"/>
    <property type="project" value="InterPro"/>
</dbReference>
<keyword evidence="8" id="KW-0675">Receptor</keyword>
<dbReference type="InterPro" id="IPR001723">
    <property type="entry name" value="Nuclear_hrmn_rcpt"/>
</dbReference>
<evidence type="ECO:0000256" key="9">
    <source>
        <dbReference type="ARBA" id="ARBA00023242"/>
    </source>
</evidence>
<evidence type="ECO:0000259" key="11">
    <source>
        <dbReference type="PROSITE" id="PS51030"/>
    </source>
</evidence>
<evidence type="ECO:0000256" key="3">
    <source>
        <dbReference type="ARBA" id="ARBA00022771"/>
    </source>
</evidence>
<evidence type="ECO:0000256" key="1">
    <source>
        <dbReference type="ARBA" id="ARBA00008092"/>
    </source>
</evidence>
<evidence type="ECO:0000256" key="6">
    <source>
        <dbReference type="ARBA" id="ARBA00023125"/>
    </source>
</evidence>
<dbReference type="GO" id="GO:0000978">
    <property type="term" value="F:RNA polymerase II cis-regulatory region sequence-specific DNA binding"/>
    <property type="evidence" value="ECO:0007669"/>
    <property type="project" value="TreeGrafter"/>
</dbReference>
<reference evidence="13 14" key="1">
    <citation type="submission" date="2018-04" db="EMBL/GenBank/DDBJ databases">
        <title>The genome of golden apple snail Pomacea canaliculata provides insight into stress tolerance and invasive adaptation.</title>
        <authorList>
            <person name="Liu C."/>
            <person name="Liu B."/>
            <person name="Ren Y."/>
            <person name="Zhang Y."/>
            <person name="Wang H."/>
            <person name="Li S."/>
            <person name="Jiang F."/>
            <person name="Yin L."/>
            <person name="Zhang G."/>
            <person name="Qian W."/>
            <person name="Fan W."/>
        </authorList>
    </citation>
    <scope>NUCLEOTIDE SEQUENCE [LARGE SCALE GENOMIC DNA]</scope>
    <source>
        <strain evidence="13">SZHN2017</strain>
        <tissue evidence="13">Muscle</tissue>
    </source>
</reference>
<evidence type="ECO:0000256" key="8">
    <source>
        <dbReference type="ARBA" id="ARBA00023170"/>
    </source>
</evidence>
<dbReference type="PANTHER" id="PTHR24082">
    <property type="entry name" value="NUCLEAR HORMONE RECEPTOR"/>
    <property type="match status" value="1"/>
</dbReference>
<keyword evidence="3" id="KW-0863">Zinc-finger</keyword>
<dbReference type="GO" id="GO:0030154">
    <property type="term" value="P:cell differentiation"/>
    <property type="evidence" value="ECO:0007669"/>
    <property type="project" value="TreeGrafter"/>
</dbReference>
<dbReference type="GO" id="GO:0008270">
    <property type="term" value="F:zinc ion binding"/>
    <property type="evidence" value="ECO:0007669"/>
    <property type="project" value="UniProtKB-KW"/>
</dbReference>
<dbReference type="SUPFAM" id="SSF57716">
    <property type="entry name" value="Glucocorticoid receptor-like (DNA-binding domain)"/>
    <property type="match status" value="1"/>
</dbReference>
<dbReference type="InterPro" id="IPR013088">
    <property type="entry name" value="Znf_NHR/GATA"/>
</dbReference>
<comment type="similarity">
    <text evidence="1">Belongs to the nuclear hormone receptor family. NR1 subfamily.</text>
</comment>
<dbReference type="Gene3D" id="3.30.50.10">
    <property type="entry name" value="Erythroid Transcription Factor GATA-1, subunit A"/>
    <property type="match status" value="1"/>
</dbReference>
<evidence type="ECO:0000256" key="5">
    <source>
        <dbReference type="ARBA" id="ARBA00023015"/>
    </source>
</evidence>
<evidence type="ECO:0000313" key="13">
    <source>
        <dbReference type="EMBL" id="PVD30397.1"/>
    </source>
</evidence>
<dbReference type="STRING" id="400727.A0A2T7PAF2"/>
<feature type="compositionally biased region" description="Gly residues" evidence="10">
    <location>
        <begin position="343"/>
        <end position="357"/>
    </location>
</feature>
<dbReference type="AlphaFoldDB" id="A0A2T7PAF2"/>
<name>A0A2T7PAF2_POMCA</name>
<keyword evidence="4" id="KW-0862">Zinc</keyword>
<protein>
    <recommendedName>
        <fullName evidence="15">NR LBD domain-containing protein</fullName>
    </recommendedName>
</protein>
<dbReference type="InterPro" id="IPR050234">
    <property type="entry name" value="Nuclear_hormone_rcpt_NR1"/>
</dbReference>
<dbReference type="PRINTS" id="PR00546">
    <property type="entry name" value="THYROIDHORMR"/>
</dbReference>
<evidence type="ECO:0000256" key="4">
    <source>
        <dbReference type="ARBA" id="ARBA00022833"/>
    </source>
</evidence>